<name>A0A151R7E3_CAJCA</name>
<keyword evidence="1" id="KW-0646">Protease inhibitor</keyword>
<dbReference type="InterPro" id="IPR046350">
    <property type="entry name" value="Cystatin_sf"/>
</dbReference>
<dbReference type="CDD" id="cd00042">
    <property type="entry name" value="CY"/>
    <property type="match status" value="1"/>
</dbReference>
<gene>
    <name evidence="5" type="ORF">KK1_040457</name>
</gene>
<evidence type="ECO:0000313" key="5">
    <source>
        <dbReference type="EMBL" id="KYP38295.1"/>
    </source>
</evidence>
<evidence type="ECO:0000259" key="4">
    <source>
        <dbReference type="SMART" id="SM00043"/>
    </source>
</evidence>
<dbReference type="EMBL" id="KQ484014">
    <property type="protein sequence ID" value="KYP38295.1"/>
    <property type="molecule type" value="Genomic_DNA"/>
</dbReference>
<reference evidence="5" key="1">
    <citation type="journal article" date="2012" name="Nat. Biotechnol.">
        <title>Draft genome sequence of pigeonpea (Cajanus cajan), an orphan legume crop of resource-poor farmers.</title>
        <authorList>
            <person name="Varshney R.K."/>
            <person name="Chen W."/>
            <person name="Li Y."/>
            <person name="Bharti A.K."/>
            <person name="Saxena R.K."/>
            <person name="Schlueter J.A."/>
            <person name="Donoghue M.T."/>
            <person name="Azam S."/>
            <person name="Fan G."/>
            <person name="Whaley A.M."/>
            <person name="Farmer A.D."/>
            <person name="Sheridan J."/>
            <person name="Iwata A."/>
            <person name="Tuteja R."/>
            <person name="Penmetsa R.V."/>
            <person name="Wu W."/>
            <person name="Upadhyaya H.D."/>
            <person name="Yang S.P."/>
            <person name="Shah T."/>
            <person name="Saxena K.B."/>
            <person name="Michael T."/>
            <person name="McCombie W.R."/>
            <person name="Yang B."/>
            <person name="Zhang G."/>
            <person name="Yang H."/>
            <person name="Wang J."/>
            <person name="Spillane C."/>
            <person name="Cook D.R."/>
            <person name="May G.D."/>
            <person name="Xu X."/>
            <person name="Jackson S.A."/>
        </authorList>
    </citation>
    <scope>NUCLEOTIDE SEQUENCE [LARGE SCALE GENOMIC DNA]</scope>
</reference>
<dbReference type="SMART" id="SM00043">
    <property type="entry name" value="CY"/>
    <property type="match status" value="1"/>
</dbReference>
<accession>A0A151R7E3</accession>
<dbReference type="PANTHER" id="PTHR47373">
    <property type="entry name" value="CYSTEINE PROTEINASE INHIBITOR 2"/>
    <property type="match status" value="1"/>
</dbReference>
<dbReference type="PANTHER" id="PTHR47373:SF1">
    <property type="entry name" value="CYSTEINE PROTEINASE INHIBITOR 2"/>
    <property type="match status" value="1"/>
</dbReference>
<keyword evidence="2" id="KW-0789">Thiol protease inhibitor</keyword>
<feature type="domain" description="Cystatin" evidence="4">
    <location>
        <begin position="25"/>
        <end position="118"/>
    </location>
</feature>
<dbReference type="STRING" id="3821.A0A151R7E3"/>
<evidence type="ECO:0000256" key="1">
    <source>
        <dbReference type="ARBA" id="ARBA00022690"/>
    </source>
</evidence>
<keyword evidence="3" id="KW-0732">Signal</keyword>
<sequence length="120" mass="13164">MAMSIRPPALTLAILVIFATVAYGGLVGGRTEIAGVKTNKAVQELGRFSVEEHNRRLKDEEEVKFVEVVEAQQQVVSGIKYYLKISATQADGGSRMFDSVVVVKPWLRSKQLLNFAPSAL</sequence>
<protein>
    <submittedName>
        <fullName evidence="5">Cysteine proteinase inhibitor 10</fullName>
    </submittedName>
</protein>
<dbReference type="Gramene" id="C.cajan_34040.t">
    <property type="protein sequence ID" value="C.cajan_34040.t.cds1"/>
    <property type="gene ID" value="C.cajan_34040"/>
</dbReference>
<dbReference type="InterPro" id="IPR000010">
    <property type="entry name" value="Cystatin_dom"/>
</dbReference>
<proteinExistence type="predicted"/>
<evidence type="ECO:0000313" key="6">
    <source>
        <dbReference type="Proteomes" id="UP000075243"/>
    </source>
</evidence>
<dbReference type="OMA" id="IMYYLRI"/>
<dbReference type="GO" id="GO:0004869">
    <property type="term" value="F:cysteine-type endopeptidase inhibitor activity"/>
    <property type="evidence" value="ECO:0007669"/>
    <property type="project" value="UniProtKB-KW"/>
</dbReference>
<dbReference type="Gene3D" id="3.10.450.10">
    <property type="match status" value="1"/>
</dbReference>
<dbReference type="SUPFAM" id="SSF54403">
    <property type="entry name" value="Cystatin/monellin"/>
    <property type="match status" value="1"/>
</dbReference>
<dbReference type="InterPro" id="IPR018073">
    <property type="entry name" value="Prot_inh_cystat_CS"/>
</dbReference>
<evidence type="ECO:0000256" key="2">
    <source>
        <dbReference type="ARBA" id="ARBA00022704"/>
    </source>
</evidence>
<dbReference type="OrthoDB" id="1908104at2759"/>
<feature type="chain" id="PRO_5018642250" evidence="3">
    <location>
        <begin position="25"/>
        <end position="120"/>
    </location>
</feature>
<dbReference type="PROSITE" id="PS00287">
    <property type="entry name" value="CYSTATIN"/>
    <property type="match status" value="1"/>
</dbReference>
<evidence type="ECO:0000256" key="3">
    <source>
        <dbReference type="SAM" id="SignalP"/>
    </source>
</evidence>
<organism evidence="5 6">
    <name type="scientific">Cajanus cajan</name>
    <name type="common">Pigeon pea</name>
    <name type="synonym">Cajanus indicus</name>
    <dbReference type="NCBI Taxonomy" id="3821"/>
    <lineage>
        <taxon>Eukaryota</taxon>
        <taxon>Viridiplantae</taxon>
        <taxon>Streptophyta</taxon>
        <taxon>Embryophyta</taxon>
        <taxon>Tracheophyta</taxon>
        <taxon>Spermatophyta</taxon>
        <taxon>Magnoliopsida</taxon>
        <taxon>eudicotyledons</taxon>
        <taxon>Gunneridae</taxon>
        <taxon>Pentapetalae</taxon>
        <taxon>rosids</taxon>
        <taxon>fabids</taxon>
        <taxon>Fabales</taxon>
        <taxon>Fabaceae</taxon>
        <taxon>Papilionoideae</taxon>
        <taxon>50 kb inversion clade</taxon>
        <taxon>NPAAA clade</taxon>
        <taxon>indigoferoid/millettioid clade</taxon>
        <taxon>Phaseoleae</taxon>
        <taxon>Cajanus</taxon>
    </lineage>
</organism>
<keyword evidence="6" id="KW-1185">Reference proteome</keyword>
<dbReference type="Pfam" id="PF16845">
    <property type="entry name" value="SQAPI"/>
    <property type="match status" value="1"/>
</dbReference>
<feature type="signal peptide" evidence="3">
    <location>
        <begin position="1"/>
        <end position="24"/>
    </location>
</feature>
<dbReference type="AlphaFoldDB" id="A0A151R7E3"/>
<dbReference type="Proteomes" id="UP000075243">
    <property type="component" value="Unassembled WGS sequence"/>
</dbReference>